<dbReference type="OrthoDB" id="279801at2"/>
<feature type="compositionally biased region" description="Basic and acidic residues" evidence="1">
    <location>
        <begin position="53"/>
        <end position="82"/>
    </location>
</feature>
<evidence type="ECO:0000313" key="4">
    <source>
        <dbReference type="Proteomes" id="UP000315003"/>
    </source>
</evidence>
<feature type="signal peptide" evidence="2">
    <location>
        <begin position="1"/>
        <end position="30"/>
    </location>
</feature>
<keyword evidence="2" id="KW-0732">Signal</keyword>
<evidence type="ECO:0000256" key="1">
    <source>
        <dbReference type="SAM" id="MobiDB-lite"/>
    </source>
</evidence>
<feature type="compositionally biased region" description="Basic and acidic residues" evidence="1">
    <location>
        <begin position="33"/>
        <end position="46"/>
    </location>
</feature>
<dbReference type="Proteomes" id="UP000315003">
    <property type="component" value="Chromosome"/>
</dbReference>
<name>A0A517SQY0_9BACT</name>
<accession>A0A517SQY0</accession>
<organism evidence="3 4">
    <name type="scientific">Stieleria bergensis</name>
    <dbReference type="NCBI Taxonomy" id="2528025"/>
    <lineage>
        <taxon>Bacteria</taxon>
        <taxon>Pseudomonadati</taxon>
        <taxon>Planctomycetota</taxon>
        <taxon>Planctomycetia</taxon>
        <taxon>Pirellulales</taxon>
        <taxon>Pirellulaceae</taxon>
        <taxon>Stieleria</taxon>
    </lineage>
</organism>
<feature type="chain" id="PRO_5022109373" description="AhpC/TSA family protein" evidence="2">
    <location>
        <begin position="31"/>
        <end position="371"/>
    </location>
</feature>
<dbReference type="EMBL" id="CP036272">
    <property type="protein sequence ID" value="QDT58545.1"/>
    <property type="molecule type" value="Genomic_DNA"/>
</dbReference>
<feature type="region of interest" description="Disordered" evidence="1">
    <location>
        <begin position="291"/>
        <end position="334"/>
    </location>
</feature>
<feature type="region of interest" description="Disordered" evidence="1">
    <location>
        <begin position="33"/>
        <end position="100"/>
    </location>
</feature>
<evidence type="ECO:0008006" key="5">
    <source>
        <dbReference type="Google" id="ProtNLM"/>
    </source>
</evidence>
<evidence type="ECO:0000313" key="3">
    <source>
        <dbReference type="EMBL" id="QDT58545.1"/>
    </source>
</evidence>
<evidence type="ECO:0000256" key="2">
    <source>
        <dbReference type="SAM" id="SignalP"/>
    </source>
</evidence>
<keyword evidence="4" id="KW-1185">Reference proteome</keyword>
<proteinExistence type="predicted"/>
<dbReference type="AlphaFoldDB" id="A0A517SQY0"/>
<protein>
    <recommendedName>
        <fullName evidence="5">AhpC/TSA family protein</fullName>
    </recommendedName>
</protein>
<feature type="compositionally biased region" description="Basic and acidic residues" evidence="1">
    <location>
        <begin position="318"/>
        <end position="334"/>
    </location>
</feature>
<dbReference type="RefSeq" id="WP_145269781.1">
    <property type="nucleotide sequence ID" value="NZ_CP036272.1"/>
</dbReference>
<gene>
    <name evidence="3" type="ORF">SV7mr_10380</name>
</gene>
<reference evidence="3 4" key="1">
    <citation type="submission" date="2019-02" db="EMBL/GenBank/DDBJ databases">
        <title>Deep-cultivation of Planctomycetes and their phenomic and genomic characterization uncovers novel biology.</title>
        <authorList>
            <person name="Wiegand S."/>
            <person name="Jogler M."/>
            <person name="Boedeker C."/>
            <person name="Pinto D."/>
            <person name="Vollmers J."/>
            <person name="Rivas-Marin E."/>
            <person name="Kohn T."/>
            <person name="Peeters S.H."/>
            <person name="Heuer A."/>
            <person name="Rast P."/>
            <person name="Oberbeckmann S."/>
            <person name="Bunk B."/>
            <person name="Jeske O."/>
            <person name="Meyerdierks A."/>
            <person name="Storesund J.E."/>
            <person name="Kallscheuer N."/>
            <person name="Luecker S."/>
            <person name="Lage O.M."/>
            <person name="Pohl T."/>
            <person name="Merkel B.J."/>
            <person name="Hornburger P."/>
            <person name="Mueller R.-W."/>
            <person name="Bruemmer F."/>
            <person name="Labrenz M."/>
            <person name="Spormann A.M."/>
            <person name="Op den Camp H."/>
            <person name="Overmann J."/>
            <person name="Amann R."/>
            <person name="Jetten M.S.M."/>
            <person name="Mascher T."/>
            <person name="Medema M.H."/>
            <person name="Devos D.P."/>
            <person name="Kaster A.-K."/>
            <person name="Ovreas L."/>
            <person name="Rohde M."/>
            <person name="Galperin M.Y."/>
            <person name="Jogler C."/>
        </authorList>
    </citation>
    <scope>NUCLEOTIDE SEQUENCE [LARGE SCALE GENOMIC DNA]</scope>
    <source>
        <strain evidence="3 4">SV_7m_r</strain>
    </source>
</reference>
<sequence length="371" mass="39726" precursor="true">MLRSSVTTLARLAIACLGFAGISATATAMAQDADRRADAPATDREAAQAADRPGADRPTRDRVATDRAKPAADRRMQSDQPRRRQRQMPIDVKDPAGFKQTTDETLFSGPQPGEPLPTLKVRGVGGKKDGEAYDPVAAAKQGVHVLVFQEGDGVGLRGLLAFSRVFKLIASHTDQPLACTAVFLQDDIEAAEKKARLILRYLPETTQLTLSSDGRDGPGSYGLNRQVGMTVLVVKDGKVLDNFAFIQPMLYPDAHVVGAIAKALDVKAETMTAWVNPTPVDMPGKDSGIAMRGGQPMRDRPEAARTNGAANDSAGDVARPEADKQRRQAAFREKLGNLVGSGKVTRQEAAELMQAAFGPAEENNTRGQSDR</sequence>